<dbReference type="Proteomes" id="UP000070444">
    <property type="component" value="Unassembled WGS sequence"/>
</dbReference>
<dbReference type="OrthoDB" id="2448050at2759"/>
<protein>
    <recommendedName>
        <fullName evidence="3">DNA/RNA polymerase</fullName>
    </recommendedName>
</protein>
<dbReference type="SUPFAM" id="SSF56672">
    <property type="entry name" value="DNA/RNA polymerases"/>
    <property type="match status" value="1"/>
</dbReference>
<keyword evidence="2" id="KW-1185">Reference proteome</keyword>
<reference evidence="1 2" key="1">
    <citation type="journal article" date="2015" name="Genome Biol. Evol.">
        <title>Phylogenomic analyses indicate that early fungi evolved digesting cell walls of algal ancestors of land plants.</title>
        <authorList>
            <person name="Chang Y."/>
            <person name="Wang S."/>
            <person name="Sekimoto S."/>
            <person name="Aerts A.L."/>
            <person name="Choi C."/>
            <person name="Clum A."/>
            <person name="LaButti K.M."/>
            <person name="Lindquist E.A."/>
            <person name="Yee Ngan C."/>
            <person name="Ohm R.A."/>
            <person name="Salamov A.A."/>
            <person name="Grigoriev I.V."/>
            <person name="Spatafora J.W."/>
            <person name="Berbee M.L."/>
        </authorList>
    </citation>
    <scope>NUCLEOTIDE SEQUENCE [LARGE SCALE GENOMIC DNA]</scope>
    <source>
        <strain evidence="1 2">NRRL 28638</strain>
    </source>
</reference>
<evidence type="ECO:0000313" key="2">
    <source>
        <dbReference type="Proteomes" id="UP000070444"/>
    </source>
</evidence>
<organism evidence="1 2">
    <name type="scientific">Conidiobolus coronatus (strain ATCC 28846 / CBS 209.66 / NRRL 28638)</name>
    <name type="common">Delacroixia coronata</name>
    <dbReference type="NCBI Taxonomy" id="796925"/>
    <lineage>
        <taxon>Eukaryota</taxon>
        <taxon>Fungi</taxon>
        <taxon>Fungi incertae sedis</taxon>
        <taxon>Zoopagomycota</taxon>
        <taxon>Entomophthoromycotina</taxon>
        <taxon>Entomophthoromycetes</taxon>
        <taxon>Entomophthorales</taxon>
        <taxon>Ancylistaceae</taxon>
        <taxon>Conidiobolus</taxon>
    </lineage>
</organism>
<dbReference type="InterPro" id="IPR043502">
    <property type="entry name" value="DNA/RNA_pol_sf"/>
</dbReference>
<dbReference type="AlphaFoldDB" id="A0A137NR47"/>
<sequence length="118" mass="13522">QPTIKPIRTAALAELIPEDITELQFNISEAAESQTIHRILDQYPNLICTDLKKVRRTKTTQHEINLVNPNAAAINQKIAKVPIAQRIWLEEELDKMLDNKIISHSDSPWSFCIILRPE</sequence>
<evidence type="ECO:0008006" key="3">
    <source>
        <dbReference type="Google" id="ProtNLM"/>
    </source>
</evidence>
<dbReference type="EMBL" id="KQ964951">
    <property type="protein sequence ID" value="KXN65194.1"/>
    <property type="molecule type" value="Genomic_DNA"/>
</dbReference>
<name>A0A137NR47_CONC2</name>
<proteinExistence type="predicted"/>
<gene>
    <name evidence="1" type="ORF">CONCODRAFT_13312</name>
</gene>
<accession>A0A137NR47</accession>
<feature type="non-terminal residue" evidence="1">
    <location>
        <position position="1"/>
    </location>
</feature>
<evidence type="ECO:0000313" key="1">
    <source>
        <dbReference type="EMBL" id="KXN65194.1"/>
    </source>
</evidence>
<dbReference type="Gene3D" id="3.10.10.10">
    <property type="entry name" value="HIV Type 1 Reverse Transcriptase, subunit A, domain 1"/>
    <property type="match status" value="1"/>
</dbReference>